<keyword evidence="7" id="KW-0560">Oxidoreductase</keyword>
<keyword evidence="3" id="KW-1003">Cell membrane</keyword>
<comment type="catalytic activity">
    <reaction evidence="3 5">
        <text>a quinone + NADH + 5 H(+)(in) = a quinol + NAD(+) + 4 H(+)(out)</text>
        <dbReference type="Rhea" id="RHEA:57888"/>
        <dbReference type="ChEBI" id="CHEBI:15378"/>
        <dbReference type="ChEBI" id="CHEBI:24646"/>
        <dbReference type="ChEBI" id="CHEBI:57540"/>
        <dbReference type="ChEBI" id="CHEBI:57945"/>
        <dbReference type="ChEBI" id="CHEBI:132124"/>
    </reaction>
</comment>
<comment type="function">
    <text evidence="3">NDH-1 shuttles electrons from NADH, via FMN and iron-sulfur (Fe-S) centers, to quinones in the respiratory chain. The immediate electron acceptor for the enzyme in this species is believed to be a menaquinone. Couples the redox reaction to proton translocation (for every two electrons transferred, four hydrogen ions are translocated across the cytoplasmic membrane), and thus conserves the redox energy in a proton gradient.</text>
</comment>
<protein>
    <recommendedName>
        <fullName evidence="3">NADH-quinone oxidoreductase subunit C</fullName>
        <ecNumber evidence="3">7.1.1.-</ecNumber>
    </recommendedName>
    <alternativeName>
        <fullName evidence="3">NADH dehydrogenase I subunit C</fullName>
    </alternativeName>
    <alternativeName>
        <fullName evidence="3">NDH-1 subunit C</fullName>
    </alternativeName>
</protein>
<dbReference type="RefSeq" id="WP_011583915.1">
    <property type="nucleotide sequence ID" value="NC_008255.1"/>
</dbReference>
<dbReference type="KEGG" id="chu:CHU_0511"/>
<comment type="subunit">
    <text evidence="3">NDH-1 is composed of 14 different subunits. Subunits NuoB, C, D, E, F, and G constitute the peripheral sector of the complex.</text>
</comment>
<dbReference type="PANTHER" id="PTHR10884:SF14">
    <property type="entry name" value="NADH DEHYDROGENASE [UBIQUINONE] IRON-SULFUR PROTEIN 3, MITOCHONDRIAL"/>
    <property type="match status" value="1"/>
</dbReference>
<keyword evidence="3" id="KW-0472">Membrane</keyword>
<keyword evidence="3 4" id="KW-0520">NAD</keyword>
<dbReference type="Proteomes" id="UP000001822">
    <property type="component" value="Chromosome"/>
</dbReference>
<organism evidence="7 8">
    <name type="scientific">Cytophaga hutchinsonii (strain ATCC 33406 / DSM 1761 / CIP 103989 / NBRC 15051 / NCIMB 9469 / D465)</name>
    <dbReference type="NCBI Taxonomy" id="269798"/>
    <lineage>
        <taxon>Bacteria</taxon>
        <taxon>Pseudomonadati</taxon>
        <taxon>Bacteroidota</taxon>
        <taxon>Cytophagia</taxon>
        <taxon>Cytophagales</taxon>
        <taxon>Cytophagaceae</taxon>
        <taxon>Cytophaga</taxon>
    </lineage>
</organism>
<dbReference type="HAMAP" id="MF_01357">
    <property type="entry name" value="NDH1_NuoC"/>
    <property type="match status" value="1"/>
</dbReference>
<evidence type="ECO:0000256" key="4">
    <source>
        <dbReference type="RuleBase" id="RU003456"/>
    </source>
</evidence>
<dbReference type="AlphaFoldDB" id="A0A6N4SND8"/>
<dbReference type="InterPro" id="IPR037232">
    <property type="entry name" value="NADH_quin_OxRdtase_su_C/D-like"/>
</dbReference>
<dbReference type="Pfam" id="PF00329">
    <property type="entry name" value="Complex1_30kDa"/>
    <property type="match status" value="1"/>
</dbReference>
<name>A0A6N4SND8_CYTH3</name>
<dbReference type="GO" id="GO:0005886">
    <property type="term" value="C:plasma membrane"/>
    <property type="evidence" value="ECO:0007669"/>
    <property type="project" value="UniProtKB-SubCell"/>
</dbReference>
<dbReference type="InterPro" id="IPR010218">
    <property type="entry name" value="NADH_DH_suC"/>
</dbReference>
<evidence type="ECO:0000256" key="5">
    <source>
        <dbReference type="RuleBase" id="RU003582"/>
    </source>
</evidence>
<evidence type="ECO:0000259" key="6">
    <source>
        <dbReference type="Pfam" id="PF00329"/>
    </source>
</evidence>
<dbReference type="NCBIfam" id="TIGR01961">
    <property type="entry name" value="NuoC_fam"/>
    <property type="match status" value="1"/>
</dbReference>
<keyword evidence="3" id="KW-0997">Cell inner membrane</keyword>
<keyword evidence="8" id="KW-1185">Reference proteome</keyword>
<proteinExistence type="inferred from homology"/>
<dbReference type="GO" id="GO:0008137">
    <property type="term" value="F:NADH dehydrogenase (ubiquinone) activity"/>
    <property type="evidence" value="ECO:0007669"/>
    <property type="project" value="InterPro"/>
</dbReference>
<comment type="subcellular location">
    <subcellularLocation>
        <location evidence="3">Cell inner membrane</location>
        <topology evidence="3">Peripheral membrane protein</topology>
        <orientation evidence="3">Cytoplasmic side</orientation>
    </subcellularLocation>
</comment>
<evidence type="ECO:0000256" key="2">
    <source>
        <dbReference type="ARBA" id="ARBA00022448"/>
    </source>
</evidence>
<dbReference type="GO" id="GO:0048038">
    <property type="term" value="F:quinone binding"/>
    <property type="evidence" value="ECO:0007669"/>
    <property type="project" value="UniProtKB-KW"/>
</dbReference>
<dbReference type="EMBL" id="CP000383">
    <property type="protein sequence ID" value="ABG57799.1"/>
    <property type="molecule type" value="Genomic_DNA"/>
</dbReference>
<reference evidence="7 8" key="1">
    <citation type="journal article" date="2007" name="Appl. Environ. Microbiol.">
        <title>Genome sequence of the cellulolytic gliding bacterium Cytophaga hutchinsonii.</title>
        <authorList>
            <person name="Xie G."/>
            <person name="Bruce D.C."/>
            <person name="Challacombe J.F."/>
            <person name="Chertkov O."/>
            <person name="Detter J.C."/>
            <person name="Gilna P."/>
            <person name="Han C.S."/>
            <person name="Lucas S."/>
            <person name="Misra M."/>
            <person name="Myers G.L."/>
            <person name="Richardson P."/>
            <person name="Tapia R."/>
            <person name="Thayer N."/>
            <person name="Thompson L.S."/>
            <person name="Brettin T.S."/>
            <person name="Henrissat B."/>
            <person name="Wilson D.B."/>
            <person name="McBride M.J."/>
        </authorList>
    </citation>
    <scope>NUCLEOTIDE SEQUENCE [LARGE SCALE GENOMIC DNA]</scope>
    <source>
        <strain evidence="8">ATCC 33406 / DSM 1761 / CIP 103989 / NBRC 15051 / NCIMB 9469 / D465</strain>
    </source>
</reference>
<comment type="similarity">
    <text evidence="1 3 4">Belongs to the complex I 30 kDa subunit family.</text>
</comment>
<evidence type="ECO:0000256" key="3">
    <source>
        <dbReference type="HAMAP-Rule" id="MF_01357"/>
    </source>
</evidence>
<accession>A0A6N4SND8</accession>
<dbReference type="PROSITE" id="PS00542">
    <property type="entry name" value="COMPLEX1_30K"/>
    <property type="match status" value="1"/>
</dbReference>
<dbReference type="Gene3D" id="3.30.460.80">
    <property type="entry name" value="NADH:ubiquinone oxidoreductase, 30kDa subunit"/>
    <property type="match status" value="1"/>
</dbReference>
<dbReference type="EC" id="7.1.1.-" evidence="3"/>
<dbReference type="GO" id="GO:0050136">
    <property type="term" value="F:NADH dehydrogenase (quinone) (non-electrogenic) activity"/>
    <property type="evidence" value="ECO:0007669"/>
    <property type="project" value="UniProtKB-UniRule"/>
</dbReference>
<evidence type="ECO:0000313" key="8">
    <source>
        <dbReference type="Proteomes" id="UP000001822"/>
    </source>
</evidence>
<feature type="domain" description="NADH:ubiquinone oxidoreductase 30kDa subunit" evidence="6">
    <location>
        <begin position="35"/>
        <end position="160"/>
    </location>
</feature>
<dbReference type="PANTHER" id="PTHR10884">
    <property type="entry name" value="NADH DEHYDROGENASE UBIQUINONE IRON-SULFUR PROTEIN 3"/>
    <property type="match status" value="1"/>
</dbReference>
<keyword evidence="3 4" id="KW-1278">Translocase</keyword>
<dbReference type="SUPFAM" id="SSF143243">
    <property type="entry name" value="Nqo5-like"/>
    <property type="match status" value="1"/>
</dbReference>
<dbReference type="OrthoDB" id="9803286at2"/>
<sequence>MSYTFQDIKAAIAERFGEAAITGEQAALAQPQLLVQKAFLKDICFFLRDDERFFFDQLSCLTGLDNGPVKNTVEVIYHLYSIPFHLFLVIKVEAERGDGKDILPEIPSVEQVWRTADWHEREAFDLYGIRFSGHPDLRRILLPADWEGYPLRKDYTEQEYYHGIKVAY</sequence>
<dbReference type="InterPro" id="IPR001268">
    <property type="entry name" value="NADH_UbQ_OxRdtase_30kDa_su"/>
</dbReference>
<evidence type="ECO:0000256" key="1">
    <source>
        <dbReference type="ARBA" id="ARBA00007569"/>
    </source>
</evidence>
<evidence type="ECO:0000313" key="7">
    <source>
        <dbReference type="EMBL" id="ABG57799.1"/>
    </source>
</evidence>
<dbReference type="InterPro" id="IPR020396">
    <property type="entry name" value="NADH_UbQ_OxRdtase_CS"/>
</dbReference>
<gene>
    <name evidence="3 7" type="primary">nuoC</name>
    <name evidence="7" type="ordered locus">CHU_0511</name>
</gene>
<keyword evidence="2 3" id="KW-0813">Transport</keyword>
<keyword evidence="3 5" id="KW-0874">Quinone</keyword>